<dbReference type="InterPro" id="IPR008146">
    <property type="entry name" value="Gln_synth_cat_dom"/>
</dbReference>
<dbReference type="Gene3D" id="3.10.20.70">
    <property type="entry name" value="Glutamine synthetase, N-terminal domain"/>
    <property type="match status" value="1"/>
</dbReference>
<dbReference type="EMBL" id="JARJCM010000026">
    <property type="protein sequence ID" value="KAJ7039586.1"/>
    <property type="molecule type" value="Genomic_DNA"/>
</dbReference>
<dbReference type="PANTHER" id="PTHR43785">
    <property type="entry name" value="GAMMA-GLUTAMYLPUTRESCINE SYNTHETASE"/>
    <property type="match status" value="1"/>
</dbReference>
<dbReference type="GO" id="GO:0006542">
    <property type="term" value="P:glutamine biosynthetic process"/>
    <property type="evidence" value="ECO:0007669"/>
    <property type="project" value="InterPro"/>
</dbReference>
<dbReference type="GO" id="GO:0004356">
    <property type="term" value="F:glutamine synthetase activity"/>
    <property type="evidence" value="ECO:0007669"/>
    <property type="project" value="InterPro"/>
</dbReference>
<dbReference type="SUPFAM" id="SSF55931">
    <property type="entry name" value="Glutamine synthetase/guanido kinase"/>
    <property type="match status" value="1"/>
</dbReference>
<evidence type="ECO:0000256" key="2">
    <source>
        <dbReference type="ARBA" id="ARBA00022598"/>
    </source>
</evidence>
<keyword evidence="8" id="KW-1185">Reference proteome</keyword>
<accession>A0AAD6T4E7</accession>
<feature type="coiled-coil region" evidence="5">
    <location>
        <begin position="369"/>
        <end position="418"/>
    </location>
</feature>
<dbReference type="Proteomes" id="UP001218188">
    <property type="component" value="Unassembled WGS sequence"/>
</dbReference>
<dbReference type="PANTHER" id="PTHR43785:SF2">
    <property type="entry name" value="TYPE-1 GLUTAMINE SYNTHETASE 1"/>
    <property type="match status" value="1"/>
</dbReference>
<dbReference type="PROSITE" id="PS51987">
    <property type="entry name" value="GS_CATALYTIC"/>
    <property type="match status" value="1"/>
</dbReference>
<keyword evidence="2" id="KW-0436">Ligase</keyword>
<dbReference type="InterPro" id="IPR036651">
    <property type="entry name" value="Gln_synt_N_sf"/>
</dbReference>
<comment type="caution">
    <text evidence="7">The sequence shown here is derived from an EMBL/GenBank/DDBJ whole genome shotgun (WGS) entry which is preliminary data.</text>
</comment>
<evidence type="ECO:0000313" key="8">
    <source>
        <dbReference type="Proteomes" id="UP001218188"/>
    </source>
</evidence>
<evidence type="ECO:0000256" key="3">
    <source>
        <dbReference type="PROSITE-ProRule" id="PRU01331"/>
    </source>
</evidence>
<dbReference type="InterPro" id="IPR014746">
    <property type="entry name" value="Gln_synth/guanido_kin_cat_dom"/>
</dbReference>
<dbReference type="Pfam" id="PF00120">
    <property type="entry name" value="Gln-synt_C"/>
    <property type="match status" value="2"/>
</dbReference>
<gene>
    <name evidence="7" type="ORF">C8F04DRAFT_1209020</name>
</gene>
<name>A0AAD6T4E7_9AGAR</name>
<dbReference type="AlphaFoldDB" id="A0AAD6T4E7"/>
<keyword evidence="5" id="KW-0175">Coiled coil</keyword>
<organism evidence="7 8">
    <name type="scientific">Mycena alexandri</name>
    <dbReference type="NCBI Taxonomy" id="1745969"/>
    <lineage>
        <taxon>Eukaryota</taxon>
        <taxon>Fungi</taxon>
        <taxon>Dikarya</taxon>
        <taxon>Basidiomycota</taxon>
        <taxon>Agaricomycotina</taxon>
        <taxon>Agaricomycetes</taxon>
        <taxon>Agaricomycetidae</taxon>
        <taxon>Agaricales</taxon>
        <taxon>Marasmiineae</taxon>
        <taxon>Mycenaceae</taxon>
        <taxon>Mycena</taxon>
    </lineage>
</organism>
<proteinExistence type="inferred from homology"/>
<protein>
    <recommendedName>
        <fullName evidence="1">Glutamine synthetase</fullName>
    </recommendedName>
</protein>
<reference evidence="7" key="1">
    <citation type="submission" date="2023-03" db="EMBL/GenBank/DDBJ databases">
        <title>Massive genome expansion in bonnet fungi (Mycena s.s.) driven by repeated elements and novel gene families across ecological guilds.</title>
        <authorList>
            <consortium name="Lawrence Berkeley National Laboratory"/>
            <person name="Harder C.B."/>
            <person name="Miyauchi S."/>
            <person name="Viragh M."/>
            <person name="Kuo A."/>
            <person name="Thoen E."/>
            <person name="Andreopoulos B."/>
            <person name="Lu D."/>
            <person name="Skrede I."/>
            <person name="Drula E."/>
            <person name="Henrissat B."/>
            <person name="Morin E."/>
            <person name="Kohler A."/>
            <person name="Barry K."/>
            <person name="LaButti K."/>
            <person name="Morin E."/>
            <person name="Salamov A."/>
            <person name="Lipzen A."/>
            <person name="Mereny Z."/>
            <person name="Hegedus B."/>
            <person name="Baldrian P."/>
            <person name="Stursova M."/>
            <person name="Weitz H."/>
            <person name="Taylor A."/>
            <person name="Grigoriev I.V."/>
            <person name="Nagy L.G."/>
            <person name="Martin F."/>
            <person name="Kauserud H."/>
        </authorList>
    </citation>
    <scope>NUCLEOTIDE SEQUENCE</scope>
    <source>
        <strain evidence="7">CBHHK200</strain>
    </source>
</reference>
<evidence type="ECO:0000256" key="4">
    <source>
        <dbReference type="RuleBase" id="RU000384"/>
    </source>
</evidence>
<evidence type="ECO:0000259" key="6">
    <source>
        <dbReference type="PROSITE" id="PS51987"/>
    </source>
</evidence>
<sequence>MDYSHGVVHTPKSVVQGRKWDMRDLDTVSYVRIYWVDLVNVHRCRIVPVQYFKALMKSNRPGVVVAKASLGLVYLTVVPGFLPTGEYLYALDLATLKPCPFAPGHMAILGQFEEKTAVNLCPRSLLRRILEQTKQITNTEFLVGFESEFILLKSTDPIEPVHIHDFAASTGLLAGAAQSNALEEIADAITASGIVLEMYHAEAAPGQYEVAADALIHTREIIVQVAAKHGLHATFAPRPFLNSTGSSTHAHISVHTAGVEKTAEGLSKHEQAFLAGVLDHLPCDRGNRESSLRLTNATSPGSRNFEARFIDGTANPHLALAAVFAGAFIGLKSMMELEVLDCSGLKTAAELTEDERLALGIKKRLPLNIEDARKNLEQDSALCELLTRDFVESYLSINRTLQAALSQDETEAQELTRLVKFY</sequence>
<dbReference type="Gene3D" id="3.30.590.10">
    <property type="entry name" value="Glutamine synthetase/guanido kinase, catalytic domain"/>
    <property type="match status" value="1"/>
</dbReference>
<comment type="similarity">
    <text evidence="3 4">Belongs to the glutamine synthetase family.</text>
</comment>
<evidence type="ECO:0000256" key="5">
    <source>
        <dbReference type="SAM" id="Coils"/>
    </source>
</evidence>
<evidence type="ECO:0000313" key="7">
    <source>
        <dbReference type="EMBL" id="KAJ7039586.1"/>
    </source>
</evidence>
<evidence type="ECO:0000256" key="1">
    <source>
        <dbReference type="ARBA" id="ARBA00021364"/>
    </source>
</evidence>
<feature type="domain" description="GS catalytic" evidence="6">
    <location>
        <begin position="122"/>
        <end position="422"/>
    </location>
</feature>
<dbReference type="SMART" id="SM01230">
    <property type="entry name" value="Gln-synt_C"/>
    <property type="match status" value="1"/>
</dbReference>